<evidence type="ECO:0000313" key="3">
    <source>
        <dbReference type="Proteomes" id="UP000178129"/>
    </source>
</evidence>
<dbReference type="EMBL" id="FJUW01000007">
    <property type="protein sequence ID" value="CZS92911.1"/>
    <property type="molecule type" value="Genomic_DNA"/>
</dbReference>
<comment type="caution">
    <text evidence="2">The sequence shown here is derived from an EMBL/GenBank/DDBJ whole genome shotgun (WGS) entry which is preliminary data.</text>
</comment>
<evidence type="ECO:0000313" key="2">
    <source>
        <dbReference type="EMBL" id="CZS92911.1"/>
    </source>
</evidence>
<proteinExistence type="predicted"/>
<gene>
    <name evidence="2" type="ORF">RCO7_14256</name>
</gene>
<feature type="compositionally biased region" description="Polar residues" evidence="1">
    <location>
        <begin position="14"/>
        <end position="27"/>
    </location>
</feature>
<reference evidence="3" key="1">
    <citation type="submission" date="2016-03" db="EMBL/GenBank/DDBJ databases">
        <authorList>
            <person name="Ploux O."/>
        </authorList>
    </citation>
    <scope>NUCLEOTIDE SEQUENCE [LARGE SCALE GENOMIC DNA]</scope>
    <source>
        <strain evidence="3">UK7</strain>
    </source>
</reference>
<sequence>MLRPAAMAHHASYSGYSSRQQANPPGNIQYNFVATSPKAAAAFLHNMMRPADGPANPMHSDHNGLPKFKNRRK</sequence>
<name>A0A1E1K4J1_9HELO</name>
<evidence type="ECO:0000256" key="1">
    <source>
        <dbReference type="SAM" id="MobiDB-lite"/>
    </source>
</evidence>
<dbReference type="Proteomes" id="UP000178129">
    <property type="component" value="Unassembled WGS sequence"/>
</dbReference>
<dbReference type="InParanoid" id="A0A1E1K4J1"/>
<protein>
    <submittedName>
        <fullName evidence="2">Uncharacterized protein</fullName>
    </submittedName>
</protein>
<keyword evidence="3" id="KW-1185">Reference proteome</keyword>
<dbReference type="AlphaFoldDB" id="A0A1E1K4J1"/>
<feature type="region of interest" description="Disordered" evidence="1">
    <location>
        <begin position="1"/>
        <end position="27"/>
    </location>
</feature>
<accession>A0A1E1K4J1</accession>
<feature type="region of interest" description="Disordered" evidence="1">
    <location>
        <begin position="48"/>
        <end position="73"/>
    </location>
</feature>
<organism evidence="2 3">
    <name type="scientific">Rhynchosporium graminicola</name>
    <dbReference type="NCBI Taxonomy" id="2792576"/>
    <lineage>
        <taxon>Eukaryota</taxon>
        <taxon>Fungi</taxon>
        <taxon>Dikarya</taxon>
        <taxon>Ascomycota</taxon>
        <taxon>Pezizomycotina</taxon>
        <taxon>Leotiomycetes</taxon>
        <taxon>Helotiales</taxon>
        <taxon>Ploettnerulaceae</taxon>
        <taxon>Rhynchosporium</taxon>
    </lineage>
</organism>